<dbReference type="SMART" id="SM00112">
    <property type="entry name" value="CA"/>
    <property type="match status" value="2"/>
</dbReference>
<dbReference type="InterPro" id="IPR000601">
    <property type="entry name" value="PKD_dom"/>
</dbReference>
<dbReference type="SUPFAM" id="SSF49313">
    <property type="entry name" value="Cadherin-like"/>
    <property type="match status" value="2"/>
</dbReference>
<sequence length="4488" mass="481884">MRNEPLVSSLLTIEYRNTCYMKSPILKALILSFSFITLLSTSLSEAQTLEPIFNPSMTPIAFGPSESALGEGIGNVIDGSKSNKFLTFEKSWGLNFYVDTEEISIVKSLTITTANDHPERDPKLIKIYGRNVPAGTNSTDTKPGWTLIDEVSFRCRDLNEERHADNTEDVDNDLAFNSYWIRLHNPCDASEANSVQISEVQLYGIFNQAPSIIFDETATGGAEVGKEITAIYEYSDPEDDPESGTTFQWYSDDVAIEGATSAKYTPTIADLGSELKVKIIPNDGTSFGSEVLSSLGTVNCKAGFTCDVQNVSVCDSDKYQVPGGDLVSINGTYEVTEGIVKTYYNVTFNRAEASANVFSDGLIAESGSVAYTAQTSVTGVLTFDKDQDYWVDMNALQDDLNGTSRSVFMWVKSEANVANDNQALFAINTGSGGNVAIFWIDNDGDNLELYDGNNARSASFNMSDQLWHYVGYTYDVNTNETVIYVDGIENQRFTNNQSTVADSKYSLGQEFDNANDTDHFNGDMAEISVWDEVLTAAEVREAMKAKINNGHPKFANLVGYYSIFGDCEDATDVLKDHSGKGNDGVMQNNFTVDFKNVQSVPGFNAIDWYEHISWKKDGAEVSTDPAYTFDVAAGSYELVATRNFVQSTDTWSMTVNGNATTVNQITDETLCLNGPVTRTVTTSQVNYLDFEETENNSIEVNGLADALAGKSRSVFMWLNKESNIGSGGFNEVLVFQDSDVDNLSRFYFRDTERLALWDGTNDRLNSSVLSNDTWYFVGYTYDNATGETKLYLNGNVEDSGTLNMPLGEGWFATLGAKYNDNGLEDYLDGKMAEITIWDKVLTQEEVTILMGAAPAHDATNLVAAYGTHKNIADNQLRDLTANGNNGLASHQTIIVNNLEEVIPDYDASAHYTFSWKKGGIEFDTDAIGNITVEEGTTAYSVTYGTPLFQKSDDFSLSYTNLIPTQPAGKIIAASTNVTFEVEEIPGASYQWYRREEGFDEVKIAGDLTIRDVYRGPDGTIYNATSTAGIYYTTDEGNTKVIRTTAHGLVVNDINEIRVFDNDIYVVQKNTAVSISKDGGNSFQTLFQRTSITSPIPNTVLKAEDGSIYIGALNGLLVSTDGGANFNNHTDVTGTVDVLYEVGETLYVGSREGLFISNDNGATFIQKTITDGLAFNSIRDVYKSGNTLYVSTQTADFKDGAISTSTDAGESFTKTITEANGFNGHLVNAIYEFAGDLFVGTSRGLFVSSDQGDTFSQFSSPDAFTKSVLSLSEYNGQLEVGTSEGLSTYRSNLKLEDETSGSTNLIEGAKTRKLTISKVALEQNGTVYFVEVTKGDCKQQSDDLLLTVVDVPGVTSISPANGTTDVAIDTELSIEFSKTVSKGSGGLKIFNYATDALVQTFTADDLTIDGTTVSITSGVSLDNSSQYYITLDADLVKDNSNAGNLAMTDKDAWSFYTICEPLVLTQPEDQSGFVSGSVTFSVPEVAGASYQWFKSQNKTEEIYDFSGLLITDINTNESTIHVTTGFERLFTSTDGGESFTENVNIAGRARKVVEFDGVLYVATFNMGLAISTDNGATFDYKNQANNGLADDNVNSIYVNNEAIYVSTDSGLSISTDNGESFVTKTTNDGLGSNTVEEVYAKGSTVYAANSNGGFSVSTDGGETFTSRIGGNSGLTSSISELAVASDGTIYAGGVSVFVSKDGGDSFTELPAAEQFLSSQVYDLDIEDDILYINVQEESLGAAVYSSADEGNTLTTLSQTDASGYRERTISVLNGQVFAGGYSGTLVKHSGVTSLKSGTDPQSDNYISGATTASLTISKLTEDLDQSEYFVVVTKGECEETSQIAKLTLGTPAPLVTNLFPADDELDVDISPEISITFDQAIVKGTGNIEVRRASDDELLVDVAVNSILVTVDDQTATIVLGDTNLELDTEYYITIPNTAFQNGSGIAFAGISDKNTWSFTTETEEVIPLIVAATSPSATRDAQIDFPFLNIQFNEQIAIGSGQVSIYRTSDNSLFETLDISTARIKNSGRPLQAQLELSQNWEAGVEYYIQYPQGLITSLDGAKVIQAIDDNTTLAFKAESFNENIITSFFPATGSNTYVADSEVDFKLFTSIGVGLERDPLGSFRIYKAANDELIKTIEYDGQNDRDLDYGDDENYIKFEFDDDELEPGTEYYVLIDDGFIVSYENALFHVGISDPTTWRFTTLAAPTTPTLIGIEPATSATGVAVNSNIVLTYSENIQSYLFGESGTATNNVVLYDANDNVIETLASDRLKYSGARILIKPTNDLEYNTSYYLLIDDEAFVSNNGVKTEAITDPTVISFTTASQPNTAPVASSVSIAGSLEANLELTGSYNYSDADTDAESGSALQWFVADDATGSNRTAISGATSSTFTLTSSEVGKYITFAVTPNDGTDAGTRVLAAYAGPVEAAVIPTLVSTSPVDGAIDILKDANLSLTLSEDVTAGIGNITLTPVNGTATVIDVTSAVVTILGTDVTINPASDLLEGEFYTVTFDATAFVDANGNNSTGLTNETTWNFTVKEANVAPVAQGVSIKKSLVVNGVLEGSYTYFDQNDDSESGTTFQWYRADDAVGTGKTAINGATSNLYTVTNDDNGKFVSFEVTPNDGTLSGTAEESTYFGPILINDGVTNIPPAFTSDALTSVLDNAAYSYTITYEDLNNDVPTLTKTTGPDWLSVNGFVLSGNPTSANIGNHSIVLTLDDGNGGTETQKFTVTVLASNTAPIVKSVGVDVVTSPTIGAPLRGLYNFIDLESDPDNSNYKWYRYDDLSGSGKTEINGATSVNYTLIAADAGKYLSFEVTPNDGKVDGATVESTVLGPVDKKTPALSLSDITKTYGDADFILSANTNSSGAINYTFNNDQTGAAINGSTVTLGNAGEITVNVSLAEDAEYQSRQVQGTITIGKKAIELTATDASKSVGDTDPILNYTVTTGSIVGSDEVVTVSRDAGEAPGTYAINLTDGADADNYEITAVPGVFTISQRSLTITAEVATKTYGDADPTFNYSITEGALENGDELSGGITRVEGEDVGIYALQGSLFNPDYKITFVSADLTIGKATLTATADDKSKAYGEENPELTISYSGFANGDTKADITEPTASTVANASSPIGTYDITLSGGTATNYNINLVNGQLTVEQRPFITTWEITSNDVNRSRTFFNTLGSHTYLYDIDWGDGAVETDLTGAASHTYVAEGTYTVKISGQFPQFELSFSRLRSVEQWGDIEWKSMEGAFVAADFDINATDAPKLSQVTSMKRMFERTFIGKPDLTSWDVSKITNMSEMFKESDFNGDINGWDVSAVTDMSYMFAQTENFNSSISNWNTSAVQNMSYMFYYAQSFDQPIDAWDVSSATTMSSMFADAALFNQNLNSWDVSSVTKMDKMFDNALLFNGDITGWNVSSVTDMSNMFDDAKAFNQDINGWDVSNVTRMNAMFNDADAFNQDLNSWDVSKVETFQAMFQNNDTFNGNISNWDVSNATKLERMFEDAHAFNQDISNWQPTNAENLTAMFRDARSFNQDIGSWKFPNADRLNQMFYEAAAFDQDISSWETGNIVDMSSMFENAEAFNQNIGNWDVSSVTSFGSMFRGASMFNQDISEWDMSAATSMNSMFKNATVFNQDISGWVFADGLSSMSSVFENATAFNQNLSNWEITNIENLYAIFNNSGLSVANYDATLIGWAAQEVKNDVEFGVTGLQYCAGTEARQSLIDEHNWTIENDTQGCSATVTIPDVSANEDDGAITVTLTSDAFVIGGFTVDVSTSNGTAEAGTDYTAVTAETITFAGTVGETQSFTITPTTDIDVEVNETLTVSMDNLITGVNNRVTITDEATITILNDDVPVVSFNTTAQSNAESVTNSSIVVNLDQAGLSAATVDYTVTGTATGGGVDYTLANGSLSFAAGELSKTIDLTIVDDALIEENETVVIALSNVSGASLGVNTVFTYTIVNNDAKVTIENISQFEDGESFLVSATLEGTIEGGFTVDLSTTDGTATVADGDYTAVSGTTLTFIGTDGEVQKLDIAPGVDSKLEADETFTVSLSNLAGTTANVVITDQAVLTIKNDDTAAVTLADASGNEGDGAITVTATIDNAVQGGFTVEVNTVDGTATLANSDYTAVAGKTLTFAGIAGETQTFTVTPTNDLIIEANETLTVSMSRLSTVLGVDVSDEATVTIVNDDFNNFPTDITLSASSIAENNALDATVGSLSTTDADVTNTHTYALVSGAGDSDNASFTLAGSTLKTNNTSFNFEDKASYSVRIETNDGEGGTFAKAFEITVTNVNEAPFTLSLTNATIEEADEAQEVGQFISLDPDNGDSFSYSLIAGAGDADNAQFAISGNTLSSAGAIDFEGGASRSIRVQVADAGGLTFEQTFSITIEDVVAEPVREYTQNEPGADVKNVFSPNGDGVNETWVIEDLLDNPFNQVKIFAQGGKLIYSKVNYSNDWAGTFKDNPVPEGTYYYEILIYADALSTTPARTIKGFLTIIRNR</sequence>
<dbReference type="InterPro" id="IPR013783">
    <property type="entry name" value="Ig-like_fold"/>
</dbReference>
<keyword evidence="2" id="KW-0677">Repeat</keyword>
<organism evidence="7 8">
    <name type="scientific">Roseivirga seohaensis</name>
    <dbReference type="NCBI Taxonomy" id="1914963"/>
    <lineage>
        <taxon>Bacteria</taxon>
        <taxon>Pseudomonadati</taxon>
        <taxon>Bacteroidota</taxon>
        <taxon>Cytophagia</taxon>
        <taxon>Cytophagales</taxon>
        <taxon>Roseivirgaceae</taxon>
        <taxon>Roseivirga</taxon>
    </lineage>
</organism>
<dbReference type="Pfam" id="PF13205">
    <property type="entry name" value="Big_5"/>
    <property type="match status" value="4"/>
</dbReference>
<dbReference type="InterPro" id="IPR051171">
    <property type="entry name" value="CaCA"/>
</dbReference>
<dbReference type="Pfam" id="PF03382">
    <property type="entry name" value="DUF285"/>
    <property type="match status" value="3"/>
</dbReference>
<dbReference type="SUPFAM" id="SSF141072">
    <property type="entry name" value="CalX-like"/>
    <property type="match status" value="4"/>
</dbReference>
<feature type="domain" description="PKD" evidence="5">
    <location>
        <begin position="3150"/>
        <end position="3212"/>
    </location>
</feature>
<keyword evidence="1" id="KW-0732">Signal</keyword>
<dbReference type="SMART" id="SM00736">
    <property type="entry name" value="CADG"/>
    <property type="match status" value="2"/>
</dbReference>
<keyword evidence="3" id="KW-0106">Calcium</keyword>
<dbReference type="PROSITE" id="PS50093">
    <property type="entry name" value="PKD"/>
    <property type="match status" value="1"/>
</dbReference>
<dbReference type="InterPro" id="IPR006644">
    <property type="entry name" value="Cadg"/>
</dbReference>
<dbReference type="Pfam" id="PF05345">
    <property type="entry name" value="He_PIG"/>
    <property type="match status" value="1"/>
</dbReference>
<feature type="domain" description="Cadherin" evidence="6">
    <location>
        <begin position="4186"/>
        <end position="4287"/>
    </location>
</feature>
<feature type="domain" description="Cadherin" evidence="6">
    <location>
        <begin position="4296"/>
        <end position="4386"/>
    </location>
</feature>
<dbReference type="InterPro" id="IPR015919">
    <property type="entry name" value="Cadherin-like_sf"/>
</dbReference>
<dbReference type="Pfam" id="PF13385">
    <property type="entry name" value="Laminin_G_3"/>
    <property type="match status" value="2"/>
</dbReference>
<dbReference type="SUPFAM" id="SSF110296">
    <property type="entry name" value="Oligoxyloglucan reducing end-specific cellobiohydrolase"/>
    <property type="match status" value="2"/>
</dbReference>
<accession>A0A150XKM7</accession>
<reference evidence="7 8" key="1">
    <citation type="submission" date="2016-01" db="EMBL/GenBank/DDBJ databases">
        <title>Genome sequencing of Roseivirga seohaensis SW-152.</title>
        <authorList>
            <person name="Selvaratnam C."/>
            <person name="Thevarajoo S."/>
            <person name="Goh K.M."/>
            <person name="Ee R."/>
            <person name="Chan K.-G."/>
            <person name="Chong C.S."/>
        </authorList>
    </citation>
    <scope>NUCLEOTIDE SEQUENCE [LARGE SCALE GENOMIC DNA]</scope>
    <source>
        <strain evidence="7 8">SW-152</strain>
    </source>
</reference>
<dbReference type="Gene3D" id="2.60.120.200">
    <property type="match status" value="2"/>
</dbReference>
<evidence type="ECO:0000256" key="3">
    <source>
        <dbReference type="ARBA" id="ARBA00022837"/>
    </source>
</evidence>
<dbReference type="Gene3D" id="2.60.40.2030">
    <property type="match status" value="4"/>
</dbReference>
<dbReference type="Gene3D" id="2.130.10.10">
    <property type="entry name" value="YVTN repeat-like/Quinoprotein amine dehydrogenase"/>
    <property type="match status" value="4"/>
</dbReference>
<dbReference type="CDD" id="cd15482">
    <property type="entry name" value="Sialidase_non-viral"/>
    <property type="match status" value="1"/>
</dbReference>
<dbReference type="InterPro" id="IPR038081">
    <property type="entry name" value="CalX-like_sf"/>
</dbReference>
<dbReference type="InterPro" id="IPR013320">
    <property type="entry name" value="ConA-like_dom_sf"/>
</dbReference>
<evidence type="ECO:0000259" key="6">
    <source>
        <dbReference type="PROSITE" id="PS50268"/>
    </source>
</evidence>
<dbReference type="NCBIfam" id="TIGR04131">
    <property type="entry name" value="Bac_Flav_CTERM"/>
    <property type="match status" value="1"/>
</dbReference>
<dbReference type="InterPro" id="IPR032812">
    <property type="entry name" value="SbsA_Ig"/>
</dbReference>
<dbReference type="STRING" id="1914963.AWW67_12600"/>
<dbReference type="GO" id="GO:0004553">
    <property type="term" value="F:hydrolase activity, hydrolyzing O-glycosyl compounds"/>
    <property type="evidence" value="ECO:0007669"/>
    <property type="project" value="UniProtKB-ARBA"/>
</dbReference>
<dbReference type="GO" id="GO:0007156">
    <property type="term" value="P:homophilic cell adhesion via plasma membrane adhesion molecules"/>
    <property type="evidence" value="ECO:0007669"/>
    <property type="project" value="InterPro"/>
</dbReference>
<evidence type="ECO:0000259" key="5">
    <source>
        <dbReference type="PROSITE" id="PS50093"/>
    </source>
</evidence>
<keyword evidence="4" id="KW-0813">Transport</keyword>
<dbReference type="PANTHER" id="PTHR11878">
    <property type="entry name" value="SODIUM/CALCIUM EXCHANGER"/>
    <property type="match status" value="1"/>
</dbReference>
<dbReference type="SUPFAM" id="SSF141571">
    <property type="entry name" value="Pentapeptide repeat-like"/>
    <property type="match status" value="1"/>
</dbReference>
<evidence type="ECO:0000256" key="1">
    <source>
        <dbReference type="ARBA" id="ARBA00022729"/>
    </source>
</evidence>
<proteinExistence type="predicted"/>
<dbReference type="Gene3D" id="2.60.40.60">
    <property type="entry name" value="Cadherins"/>
    <property type="match status" value="2"/>
</dbReference>
<dbReference type="InterPro" id="IPR041286">
    <property type="entry name" value="MBG_2"/>
</dbReference>
<dbReference type="SMART" id="SM00237">
    <property type="entry name" value="Calx_beta"/>
    <property type="match status" value="4"/>
</dbReference>
<dbReference type="Pfam" id="PF13585">
    <property type="entry name" value="CHU_C"/>
    <property type="match status" value="1"/>
</dbReference>
<dbReference type="PROSITE" id="PS50268">
    <property type="entry name" value="CADHERIN_2"/>
    <property type="match status" value="2"/>
</dbReference>
<protein>
    <submittedName>
        <fullName evidence="7">Uncharacterized protein</fullName>
    </submittedName>
</protein>
<dbReference type="Gene3D" id="2.60.40.2700">
    <property type="match status" value="4"/>
</dbReference>
<dbReference type="EMBL" id="LRPB01000049">
    <property type="protein sequence ID" value="KYG79215.1"/>
    <property type="molecule type" value="Genomic_DNA"/>
</dbReference>
<dbReference type="GO" id="GO:0007154">
    <property type="term" value="P:cell communication"/>
    <property type="evidence" value="ECO:0007669"/>
    <property type="project" value="InterPro"/>
</dbReference>
<dbReference type="Pfam" id="PF03160">
    <property type="entry name" value="Calx-beta"/>
    <property type="match status" value="3"/>
</dbReference>
<dbReference type="Proteomes" id="UP000075663">
    <property type="component" value="Unassembled WGS sequence"/>
</dbReference>
<keyword evidence="4" id="KW-0406">Ion transport</keyword>
<dbReference type="InterPro" id="IPR026341">
    <property type="entry name" value="T9SS_type_B"/>
</dbReference>
<evidence type="ECO:0000313" key="8">
    <source>
        <dbReference type="Proteomes" id="UP000075663"/>
    </source>
</evidence>
<dbReference type="Pfam" id="PF18676">
    <property type="entry name" value="MBG_2"/>
    <property type="match status" value="3"/>
</dbReference>
<dbReference type="InterPro" id="IPR015943">
    <property type="entry name" value="WD40/YVTN_repeat-like_dom_sf"/>
</dbReference>
<dbReference type="GO" id="GO:0016020">
    <property type="term" value="C:membrane"/>
    <property type="evidence" value="ECO:0007669"/>
    <property type="project" value="InterPro"/>
</dbReference>
<dbReference type="PANTHER" id="PTHR11878:SF65">
    <property type="entry name" value="NA_CA-EXCHANGE PROTEIN, ISOFORM G"/>
    <property type="match status" value="1"/>
</dbReference>
<dbReference type="SUPFAM" id="SSF49299">
    <property type="entry name" value="PKD domain"/>
    <property type="match status" value="1"/>
</dbReference>
<dbReference type="NCBIfam" id="TIGR02167">
    <property type="entry name" value="Liste_lipo_26"/>
    <property type="match status" value="1"/>
</dbReference>
<dbReference type="GO" id="GO:0030001">
    <property type="term" value="P:metal ion transport"/>
    <property type="evidence" value="ECO:0007669"/>
    <property type="project" value="TreeGrafter"/>
</dbReference>
<evidence type="ECO:0000256" key="2">
    <source>
        <dbReference type="ARBA" id="ARBA00022737"/>
    </source>
</evidence>
<dbReference type="SUPFAM" id="SSF49899">
    <property type="entry name" value="Concanavalin A-like lectins/glucanases"/>
    <property type="match status" value="2"/>
</dbReference>
<evidence type="ECO:0000256" key="4">
    <source>
        <dbReference type="ARBA" id="ARBA00023065"/>
    </source>
</evidence>
<evidence type="ECO:0000313" key="7">
    <source>
        <dbReference type="EMBL" id="KYG79215.1"/>
    </source>
</evidence>
<name>A0A150XKM7_9BACT</name>
<dbReference type="Gene3D" id="3.30.160.710">
    <property type="match status" value="1"/>
</dbReference>
<dbReference type="InterPro" id="IPR011889">
    <property type="entry name" value="Liste_lipo_26"/>
</dbReference>
<dbReference type="InterPro" id="IPR035986">
    <property type="entry name" value="PKD_dom_sf"/>
</dbReference>
<dbReference type="GO" id="GO:0005975">
    <property type="term" value="P:carbohydrate metabolic process"/>
    <property type="evidence" value="ECO:0007669"/>
    <property type="project" value="UniProtKB-ARBA"/>
</dbReference>
<dbReference type="InterPro" id="IPR005046">
    <property type="entry name" value="DUF285"/>
</dbReference>
<dbReference type="CDD" id="cd11304">
    <property type="entry name" value="Cadherin_repeat"/>
    <property type="match status" value="1"/>
</dbReference>
<comment type="caution">
    <text evidence="7">The sequence shown here is derived from an EMBL/GenBank/DDBJ whole genome shotgun (WGS) entry which is preliminary data.</text>
</comment>
<dbReference type="InterPro" id="IPR002126">
    <property type="entry name" value="Cadherin-like_dom"/>
</dbReference>
<gene>
    <name evidence="7" type="ORF">AWW67_12600</name>
</gene>
<dbReference type="Gene3D" id="2.60.40.10">
    <property type="entry name" value="Immunoglobulins"/>
    <property type="match status" value="1"/>
</dbReference>
<dbReference type="InterPro" id="IPR003644">
    <property type="entry name" value="Calx_beta"/>
</dbReference>
<dbReference type="GO" id="GO:0005509">
    <property type="term" value="F:calcium ion binding"/>
    <property type="evidence" value="ECO:0007669"/>
    <property type="project" value="InterPro"/>
</dbReference>